<evidence type="ECO:0000259" key="5">
    <source>
        <dbReference type="PROSITE" id="PS50995"/>
    </source>
</evidence>
<evidence type="ECO:0000256" key="3">
    <source>
        <dbReference type="ARBA" id="ARBA00023163"/>
    </source>
</evidence>
<protein>
    <recommendedName>
        <fullName evidence="5">HTH marR-type domain-containing protein</fullName>
    </recommendedName>
</protein>
<name>V4PIG6_9CAUL</name>
<gene>
    <name evidence="6" type="ORF">ABENE_05320</name>
</gene>
<evidence type="ECO:0000313" key="6">
    <source>
        <dbReference type="EMBL" id="ESQ93742.1"/>
    </source>
</evidence>
<dbReference type="PANTHER" id="PTHR42756">
    <property type="entry name" value="TRANSCRIPTIONAL REGULATOR, MARR"/>
    <property type="match status" value="1"/>
</dbReference>
<keyword evidence="3" id="KW-0804">Transcription</keyword>
<dbReference type="Proteomes" id="UP000017837">
    <property type="component" value="Unassembled WGS sequence"/>
</dbReference>
<sequence>MKATYNHDKVQRVSAGPWEGVMKKSKSLNNKNSEKAMSKNGLDDSPSHLLHRVLQIALDIYNAEAGEGALSQRQYAVLKALEGTQGLSQTDLVKVTGIDRSTLADLVSRMLAKGLVARERSATDARANLVQIAEAGKTALSDMEPRVLAADDKILSLLSPPKRDSFVKLLRKLTHAREDELSEADGKPRKEKAPKALKAPKPEKVAEKAEKKPGKKKDKFSAKKMKKLPFPPLSEGINAAAVTEELVHAPVIKEIKG</sequence>
<keyword evidence="2" id="KW-0238">DNA-binding</keyword>
<dbReference type="PROSITE" id="PS50995">
    <property type="entry name" value="HTH_MARR_2"/>
    <property type="match status" value="1"/>
</dbReference>
<reference evidence="6 7" key="1">
    <citation type="journal article" date="2014" name="Nature">
        <title>Sequential evolution of bacterial morphology by co-option of a developmental regulator.</title>
        <authorList>
            <person name="Jiang C."/>
            <person name="Brown P.J."/>
            <person name="Ducret A."/>
            <person name="Brun Y.V."/>
        </authorList>
    </citation>
    <scope>NUCLEOTIDE SEQUENCE [LARGE SCALE GENOMIC DNA]</scope>
    <source>
        <strain evidence="6 7">DSM 16100</strain>
    </source>
</reference>
<dbReference type="STRING" id="1121022.GCA_000376105_02101"/>
<dbReference type="Pfam" id="PF12802">
    <property type="entry name" value="MarR_2"/>
    <property type="match status" value="1"/>
</dbReference>
<evidence type="ECO:0000256" key="2">
    <source>
        <dbReference type="ARBA" id="ARBA00023125"/>
    </source>
</evidence>
<dbReference type="eggNOG" id="COG1846">
    <property type="taxonomic scope" value="Bacteria"/>
</dbReference>
<evidence type="ECO:0000313" key="7">
    <source>
        <dbReference type="Proteomes" id="UP000017837"/>
    </source>
</evidence>
<dbReference type="PATRIC" id="fig|1121022.4.peg.1058"/>
<dbReference type="PANTHER" id="PTHR42756:SF1">
    <property type="entry name" value="TRANSCRIPTIONAL REPRESSOR OF EMRAB OPERON"/>
    <property type="match status" value="1"/>
</dbReference>
<comment type="caution">
    <text evidence="6">The sequence shown here is derived from an EMBL/GenBank/DDBJ whole genome shotgun (WGS) entry which is preliminary data.</text>
</comment>
<feature type="domain" description="HTH marR-type" evidence="5">
    <location>
        <begin position="46"/>
        <end position="175"/>
    </location>
</feature>
<dbReference type="GO" id="GO:0003700">
    <property type="term" value="F:DNA-binding transcription factor activity"/>
    <property type="evidence" value="ECO:0007669"/>
    <property type="project" value="InterPro"/>
</dbReference>
<keyword evidence="7" id="KW-1185">Reference proteome</keyword>
<evidence type="ECO:0000256" key="4">
    <source>
        <dbReference type="SAM" id="MobiDB-lite"/>
    </source>
</evidence>
<feature type="compositionally biased region" description="Basic and acidic residues" evidence="4">
    <location>
        <begin position="32"/>
        <end position="44"/>
    </location>
</feature>
<dbReference type="SMART" id="SM00347">
    <property type="entry name" value="HTH_MARR"/>
    <property type="match status" value="1"/>
</dbReference>
<dbReference type="AlphaFoldDB" id="V4PIG6"/>
<dbReference type="GO" id="GO:0003677">
    <property type="term" value="F:DNA binding"/>
    <property type="evidence" value="ECO:0007669"/>
    <property type="project" value="UniProtKB-KW"/>
</dbReference>
<dbReference type="EMBL" id="AWGB01000007">
    <property type="protein sequence ID" value="ESQ93742.1"/>
    <property type="molecule type" value="Genomic_DNA"/>
</dbReference>
<feature type="region of interest" description="Disordered" evidence="4">
    <location>
        <begin position="177"/>
        <end position="234"/>
    </location>
</feature>
<dbReference type="Gene3D" id="1.10.10.10">
    <property type="entry name" value="Winged helix-like DNA-binding domain superfamily/Winged helix DNA-binding domain"/>
    <property type="match status" value="1"/>
</dbReference>
<organism evidence="6 7">
    <name type="scientific">Asticcacaulis benevestitus DSM 16100 = ATCC BAA-896</name>
    <dbReference type="NCBI Taxonomy" id="1121022"/>
    <lineage>
        <taxon>Bacteria</taxon>
        <taxon>Pseudomonadati</taxon>
        <taxon>Pseudomonadota</taxon>
        <taxon>Alphaproteobacteria</taxon>
        <taxon>Caulobacterales</taxon>
        <taxon>Caulobacteraceae</taxon>
        <taxon>Asticcacaulis</taxon>
    </lineage>
</organism>
<accession>V4PIG6</accession>
<feature type="compositionally biased region" description="Basic and acidic residues" evidence="4">
    <location>
        <begin position="177"/>
        <end position="212"/>
    </location>
</feature>
<dbReference type="InterPro" id="IPR000835">
    <property type="entry name" value="HTH_MarR-typ"/>
</dbReference>
<proteinExistence type="predicted"/>
<evidence type="ECO:0000256" key="1">
    <source>
        <dbReference type="ARBA" id="ARBA00023015"/>
    </source>
</evidence>
<feature type="region of interest" description="Disordered" evidence="4">
    <location>
        <begin position="19"/>
        <end position="44"/>
    </location>
</feature>
<feature type="compositionally biased region" description="Basic residues" evidence="4">
    <location>
        <begin position="213"/>
        <end position="227"/>
    </location>
</feature>
<keyword evidence="1" id="KW-0805">Transcription regulation</keyword>
<dbReference type="InterPro" id="IPR036390">
    <property type="entry name" value="WH_DNA-bd_sf"/>
</dbReference>
<dbReference type="SUPFAM" id="SSF46785">
    <property type="entry name" value="Winged helix' DNA-binding domain"/>
    <property type="match status" value="1"/>
</dbReference>
<dbReference type="InterPro" id="IPR036388">
    <property type="entry name" value="WH-like_DNA-bd_sf"/>
</dbReference>
<dbReference type="PRINTS" id="PR00598">
    <property type="entry name" value="HTHMARR"/>
</dbReference>